<feature type="compositionally biased region" description="Polar residues" evidence="1">
    <location>
        <begin position="771"/>
        <end position="787"/>
    </location>
</feature>
<accession>C3Z069</accession>
<feature type="compositionally biased region" description="Basic and acidic residues" evidence="1">
    <location>
        <begin position="953"/>
        <end position="970"/>
    </location>
</feature>
<feature type="compositionally biased region" description="Basic and acidic residues" evidence="1">
    <location>
        <begin position="416"/>
        <end position="435"/>
    </location>
</feature>
<feature type="region of interest" description="Disordered" evidence="1">
    <location>
        <begin position="722"/>
        <end position="826"/>
    </location>
</feature>
<feature type="region of interest" description="Disordered" evidence="1">
    <location>
        <begin position="1597"/>
        <end position="1637"/>
    </location>
</feature>
<feature type="compositionally biased region" description="Basic and acidic residues" evidence="1">
    <location>
        <begin position="1012"/>
        <end position="1029"/>
    </location>
</feature>
<feature type="compositionally biased region" description="Basic and acidic residues" evidence="1">
    <location>
        <begin position="1531"/>
        <end position="1556"/>
    </location>
</feature>
<sequence>MKLGIFLVMAAVLSCTSANLRPKSPKWHQKKALVNKFLEKKAGIEPPAERQTFPVDWAKHVEEKLAQNLKADEEKTKKKQHKNERSNPVLSKLLRPISSDVIAVKPADVEKVSSQHFRQPEQKVEGYISRYGRKSQVSSVMKMQEVMRHVGEISREDGSDAAEMVPDFLRGHNAVQSGSPHEAHEGHAPMVEPEGEEGHKHPSTGVLSGKHSEALHKGLKQSLQHTQEEDREEAGHGVHKHQKHQESVHAQPRPVGEENEEVKTQAKEPSSPVEEDAESADPAPDTALPTQREDTSDAGAADANSIAKKMQLMQRMVQFAKVVKKMKEGSDEEKEEALEEAKKMFPPEVLSAIRTKIDEAASDLEIKSDLGKGTEKPAEHPSLPSPVRERLRQSGRLHPATKENKHSSDEEQTESSENHERGKETAKEPAMEESPKIILQSGEKDEATKIVANSEGPAGALAAIMKAMALAKERQESVTGEEVGKKASKASEDLEKDLTPHNGVRERQVLDAIKHAMKAAKGLEETSDNAKASKNNEKERIEVNKKDLARKADIQEESTSSSKEDAAVALAEAIKKEVAIVKEAQGTPVSPEAKNKQQALAPENEERKLEVMEAIKHAMEAAKGFEELPVSVEEDAPVPTSLEAVELTAMPENEEEQHQEITKDDSLPIAQELASPSQDGEQGSDNNLFNVLQQVNKLRKLSHMATGGSSKGEEQVIQKERIIAEGPDSVGGIVDTEQLSETLRESPKDQSKKEKTNKILETMAELKAGNGIQNPLPQSKEVATTTEQKSEDEKSGSRSDKVEDTNDDEASENINVVVSEGKSPAELAIEAIAKLRREVEERAHAKEQDNPTTRTAQAAQQEDKDDAEPEANENIGVSESGSKSQAELAVEAMAKIRRVVEERAHAREKDNPTPETTQAAEGEDTNDAEASDSVSVSESGGKSQAELAMEAIAKLRREVDERAHAREKDNPTPLTTQAAEGEDTNDAEASDSVSVSESGGKSQAELAMEAIAKLRREVDERAHAREKDNPTPLTAQATQQEDGDDAEASKNIGVAGVESKSQAELAMEAIAKLRREVEDRAHAREKDNLAQAQSPDTAQAAPQEDRDDAGAAEANSIARRVQLMQRMLQVAKVVKKMKEGSEEEKEEALEEAKEMVPPEFLSVIRAKIAEETVEEAGKHLQNNDKSDLKKEETFDVAQTTDDMDGNQGTSGSVEDIDEQGSERETGEIIKEDDDGPQFIIKNPKPVENLNLAVAEPGDQVDEIKKDEQMIKESEEDNQDGLDDTGTEEEDKTPHPENLLSDEPDDETVTKLEEIKPAIIRLQGQGFEEDDDKKARESAESEGEDTEVQPVKQTLSQKAAAAEKAKRKAVIAAAIAQSHLKAHGVKVPGQAEEKADGQKHHVEDATSVRKTSYYLSAEGKLRSSKEVFEEDHHNLEENKKPRVLIVKNNLLTDGGATASEEVLEERNSGDKTSQGDKTGRPEEVIEEEGKGLKPASPFLSGAFMKENGQGKPNNEQPRGAEKRSKRPAYYLSKERELKSSKEFLEEVRSVGNEEKKIARPLTKSVGRKSKVGDKPDKTSSNLLTKDGKIKISNEVLPENKKLGEKDDKKKLTGLSLKNTKLDKPDSETGKKKSAKPTTLFGEAVKAGKHRNLAKLREMAMAMARRRPMKRRRT</sequence>
<feature type="region of interest" description="Disordered" evidence="1">
    <location>
        <begin position="840"/>
        <end position="1063"/>
    </location>
</feature>
<feature type="region of interest" description="Disordered" evidence="1">
    <location>
        <begin position="1419"/>
        <end position="1584"/>
    </location>
</feature>
<feature type="compositionally biased region" description="Basic and acidic residues" evidence="1">
    <location>
        <begin position="840"/>
        <end position="849"/>
    </location>
</feature>
<feature type="region of interest" description="Disordered" evidence="1">
    <location>
        <begin position="1197"/>
        <end position="1354"/>
    </location>
</feature>
<dbReference type="EMBL" id="GG666567">
    <property type="protein sequence ID" value="EEN54128.1"/>
    <property type="molecule type" value="Genomic_DNA"/>
</dbReference>
<feature type="signal peptide" evidence="2">
    <location>
        <begin position="1"/>
        <end position="18"/>
    </location>
</feature>
<gene>
    <name evidence="3" type="ORF">BRAFLDRAFT_124286</name>
</gene>
<dbReference type="PROSITE" id="PS51257">
    <property type="entry name" value="PROKAR_LIPOPROTEIN"/>
    <property type="match status" value="1"/>
</dbReference>
<feature type="region of interest" description="Disordered" evidence="1">
    <location>
        <begin position="473"/>
        <end position="505"/>
    </location>
</feature>
<feature type="compositionally biased region" description="Acidic residues" evidence="1">
    <location>
        <begin position="921"/>
        <end position="930"/>
    </location>
</feature>
<reference evidence="3" key="1">
    <citation type="journal article" date="2008" name="Nature">
        <title>The amphioxus genome and the evolution of the chordate karyotype.</title>
        <authorList>
            <consortium name="US DOE Joint Genome Institute (JGI-PGF)"/>
            <person name="Putnam N.H."/>
            <person name="Butts T."/>
            <person name="Ferrier D.E.K."/>
            <person name="Furlong R.F."/>
            <person name="Hellsten U."/>
            <person name="Kawashima T."/>
            <person name="Robinson-Rechavi M."/>
            <person name="Shoguchi E."/>
            <person name="Terry A."/>
            <person name="Yu J.-K."/>
            <person name="Benito-Gutierrez E.L."/>
            <person name="Dubchak I."/>
            <person name="Garcia-Fernandez J."/>
            <person name="Gibson-Brown J.J."/>
            <person name="Grigoriev I.V."/>
            <person name="Horton A.C."/>
            <person name="de Jong P.J."/>
            <person name="Jurka J."/>
            <person name="Kapitonov V.V."/>
            <person name="Kohara Y."/>
            <person name="Kuroki Y."/>
            <person name="Lindquist E."/>
            <person name="Lucas S."/>
            <person name="Osoegawa K."/>
            <person name="Pennacchio L.A."/>
            <person name="Salamov A.A."/>
            <person name="Satou Y."/>
            <person name="Sauka-Spengler T."/>
            <person name="Schmutz J."/>
            <person name="Shin-I T."/>
            <person name="Toyoda A."/>
            <person name="Bronner-Fraser M."/>
            <person name="Fujiyama A."/>
            <person name="Holland L.Z."/>
            <person name="Holland P.W.H."/>
            <person name="Satoh N."/>
            <person name="Rokhsar D.S."/>
        </authorList>
    </citation>
    <scope>NUCLEOTIDE SEQUENCE [LARGE SCALE GENOMIC DNA]</scope>
    <source>
        <strain evidence="3">S238N-H82</strain>
        <tissue evidence="3">Testes</tissue>
    </source>
</reference>
<feature type="compositionally biased region" description="Acidic residues" evidence="1">
    <location>
        <begin position="980"/>
        <end position="989"/>
    </location>
</feature>
<feature type="compositionally biased region" description="Basic and acidic residues" evidence="1">
    <location>
        <begin position="1220"/>
        <end position="1229"/>
    </location>
</feature>
<dbReference type="InParanoid" id="C3Z069"/>
<feature type="compositionally biased region" description="Polar residues" evidence="1">
    <location>
        <begin position="1031"/>
        <end position="1040"/>
    </location>
</feature>
<feature type="compositionally biased region" description="Basic and acidic residues" evidence="1">
    <location>
        <begin position="1597"/>
        <end position="1609"/>
    </location>
</feature>
<feature type="region of interest" description="Disordered" evidence="1">
    <location>
        <begin position="359"/>
        <end position="451"/>
    </location>
</feature>
<feature type="region of interest" description="Disordered" evidence="1">
    <location>
        <begin position="520"/>
        <end position="566"/>
    </location>
</feature>
<feature type="compositionally biased region" description="Low complexity" evidence="1">
    <location>
        <begin position="931"/>
        <end position="941"/>
    </location>
</feature>
<feature type="compositionally biased region" description="Polar residues" evidence="1">
    <location>
        <begin position="674"/>
        <end position="690"/>
    </location>
</feature>
<feature type="compositionally biased region" description="Acidic residues" evidence="1">
    <location>
        <begin position="1273"/>
        <end position="1290"/>
    </location>
</feature>
<feature type="compositionally biased region" description="Basic and acidic residues" evidence="1">
    <location>
        <begin position="656"/>
        <end position="666"/>
    </location>
</feature>
<feature type="region of interest" description="Disordered" evidence="1">
    <location>
        <begin position="1076"/>
        <end position="1116"/>
    </location>
</feature>
<feature type="compositionally biased region" description="Basic and acidic residues" evidence="1">
    <location>
        <begin position="1419"/>
        <end position="1439"/>
    </location>
</feature>
<evidence type="ECO:0000256" key="1">
    <source>
        <dbReference type="SAM" id="MobiDB-lite"/>
    </source>
</evidence>
<feature type="compositionally biased region" description="Basic and acidic residues" evidence="1">
    <location>
        <begin position="1076"/>
        <end position="1088"/>
    </location>
</feature>
<feature type="compositionally biased region" description="Basic and acidic residues" evidence="1">
    <location>
        <begin position="400"/>
        <end position="409"/>
    </location>
</feature>
<feature type="compositionally biased region" description="Basic and acidic residues" evidence="1">
    <location>
        <begin position="1618"/>
        <end position="1629"/>
    </location>
</feature>
<name>C3Z069_BRAFL</name>
<organism>
    <name type="scientific">Branchiostoma floridae</name>
    <name type="common">Florida lancelet</name>
    <name type="synonym">Amphioxus</name>
    <dbReference type="NCBI Taxonomy" id="7739"/>
    <lineage>
        <taxon>Eukaryota</taxon>
        <taxon>Metazoa</taxon>
        <taxon>Chordata</taxon>
        <taxon>Cephalochordata</taxon>
        <taxon>Leptocardii</taxon>
        <taxon>Amphioxiformes</taxon>
        <taxon>Branchiostomatidae</taxon>
        <taxon>Branchiostoma</taxon>
    </lineage>
</organism>
<feature type="chain" id="PRO_5002936246" evidence="2">
    <location>
        <begin position="19"/>
        <end position="1672"/>
    </location>
</feature>
<protein>
    <submittedName>
        <fullName evidence="3">Uncharacterized protein</fullName>
    </submittedName>
</protein>
<feature type="compositionally biased region" description="Basic and acidic residues" evidence="1">
    <location>
        <begin position="742"/>
        <end position="758"/>
    </location>
</feature>
<feature type="region of interest" description="Disordered" evidence="1">
    <location>
        <begin position="172"/>
        <end position="306"/>
    </location>
</feature>
<feature type="compositionally biased region" description="Polar residues" evidence="1">
    <location>
        <begin position="875"/>
        <end position="885"/>
    </location>
</feature>
<feature type="compositionally biased region" description="Basic and acidic residues" evidence="1">
    <location>
        <begin position="359"/>
        <end position="379"/>
    </location>
</feature>
<evidence type="ECO:0000313" key="3">
    <source>
        <dbReference type="EMBL" id="EEN54128.1"/>
    </source>
</evidence>
<feature type="compositionally biased region" description="Basic and acidic residues" evidence="1">
    <location>
        <begin position="534"/>
        <end position="554"/>
    </location>
</feature>
<feature type="compositionally biased region" description="Polar residues" evidence="1">
    <location>
        <begin position="1197"/>
        <end position="1212"/>
    </location>
</feature>
<proteinExistence type="predicted"/>
<feature type="region of interest" description="Disordered" evidence="1">
    <location>
        <begin position="584"/>
        <end position="607"/>
    </location>
</feature>
<feature type="compositionally biased region" description="Basic and acidic residues" evidence="1">
    <location>
        <begin position="788"/>
        <end position="804"/>
    </location>
</feature>
<keyword evidence="2" id="KW-0732">Signal</keyword>
<feature type="compositionally biased region" description="Low complexity" evidence="1">
    <location>
        <begin position="990"/>
        <end position="1000"/>
    </location>
</feature>
<feature type="compositionally biased region" description="Basic and acidic residues" evidence="1">
    <location>
        <begin position="898"/>
        <end position="912"/>
    </location>
</feature>
<feature type="compositionally biased region" description="Basic and acidic residues" evidence="1">
    <location>
        <begin position="1463"/>
        <end position="1490"/>
    </location>
</feature>
<feature type="region of interest" description="Disordered" evidence="1">
    <location>
        <begin position="647"/>
        <end position="690"/>
    </location>
</feature>
<evidence type="ECO:0000256" key="2">
    <source>
        <dbReference type="SAM" id="SignalP"/>
    </source>
</evidence>
<feature type="compositionally biased region" description="Basic and acidic residues" evidence="1">
    <location>
        <begin position="1261"/>
        <end position="1272"/>
    </location>
</feature>